<evidence type="ECO:0000256" key="7">
    <source>
        <dbReference type="ARBA" id="ARBA00022989"/>
    </source>
</evidence>
<evidence type="ECO:0000256" key="10">
    <source>
        <dbReference type="SAM" id="Phobius"/>
    </source>
</evidence>
<comment type="subcellular location">
    <subcellularLocation>
        <location evidence="1">Cell membrane</location>
        <topology evidence="1">Multi-pass membrane protein</topology>
    </subcellularLocation>
</comment>
<dbReference type="AlphaFoldDB" id="A0A8J3A0R7"/>
<name>A0A8J3A0R7_9BACL</name>
<keyword evidence="2" id="KW-0813">Transport</keyword>
<evidence type="ECO:0000256" key="5">
    <source>
        <dbReference type="ARBA" id="ARBA00022692"/>
    </source>
</evidence>
<dbReference type="InterPro" id="IPR003445">
    <property type="entry name" value="Cat_transpt"/>
</dbReference>
<evidence type="ECO:0000256" key="9">
    <source>
        <dbReference type="ARBA" id="ARBA00023136"/>
    </source>
</evidence>
<gene>
    <name evidence="11" type="primary">ktrB</name>
    <name evidence="11" type="ORF">GCM10007096_38270</name>
</gene>
<feature type="transmembrane region" description="Helical" evidence="10">
    <location>
        <begin position="403"/>
        <end position="427"/>
    </location>
</feature>
<keyword evidence="7 10" id="KW-1133">Transmembrane helix</keyword>
<dbReference type="GO" id="GO:0005886">
    <property type="term" value="C:plasma membrane"/>
    <property type="evidence" value="ECO:0007669"/>
    <property type="project" value="UniProtKB-SubCell"/>
</dbReference>
<dbReference type="PANTHER" id="PTHR32024:SF1">
    <property type="entry name" value="KTR SYSTEM POTASSIUM UPTAKE PROTEIN B"/>
    <property type="match status" value="1"/>
</dbReference>
<feature type="transmembrane region" description="Helical" evidence="10">
    <location>
        <begin position="293"/>
        <end position="310"/>
    </location>
</feature>
<feature type="transmembrane region" description="Helical" evidence="10">
    <location>
        <begin position="78"/>
        <end position="102"/>
    </location>
</feature>
<feature type="transmembrane region" description="Helical" evidence="10">
    <location>
        <begin position="162"/>
        <end position="181"/>
    </location>
</feature>
<feature type="transmembrane region" description="Helical" evidence="10">
    <location>
        <begin position="193"/>
        <end position="212"/>
    </location>
</feature>
<organism evidence="11 12">
    <name type="scientific">Pullulanibacillus pueri</name>
    <dbReference type="NCBI Taxonomy" id="1437324"/>
    <lineage>
        <taxon>Bacteria</taxon>
        <taxon>Bacillati</taxon>
        <taxon>Bacillota</taxon>
        <taxon>Bacilli</taxon>
        <taxon>Bacillales</taxon>
        <taxon>Sporolactobacillaceae</taxon>
        <taxon>Pullulanibacillus</taxon>
    </lineage>
</organism>
<keyword evidence="9 10" id="KW-0472">Membrane</keyword>
<evidence type="ECO:0000313" key="12">
    <source>
        <dbReference type="Proteomes" id="UP000656813"/>
    </source>
</evidence>
<dbReference type="GO" id="GO:0015379">
    <property type="term" value="F:potassium:chloride symporter activity"/>
    <property type="evidence" value="ECO:0007669"/>
    <property type="project" value="InterPro"/>
</dbReference>
<keyword evidence="4" id="KW-0633">Potassium transport</keyword>
<evidence type="ECO:0000256" key="8">
    <source>
        <dbReference type="ARBA" id="ARBA00023065"/>
    </source>
</evidence>
<feature type="transmembrane region" description="Helical" evidence="10">
    <location>
        <begin position="47"/>
        <end position="66"/>
    </location>
</feature>
<keyword evidence="5 10" id="KW-0812">Transmembrane</keyword>
<feature type="transmembrane region" description="Helical" evidence="10">
    <location>
        <begin position="316"/>
        <end position="332"/>
    </location>
</feature>
<feature type="transmembrane region" description="Helical" evidence="10">
    <location>
        <begin position="133"/>
        <end position="150"/>
    </location>
</feature>
<reference evidence="11" key="2">
    <citation type="submission" date="2020-09" db="EMBL/GenBank/DDBJ databases">
        <authorList>
            <person name="Sun Q."/>
            <person name="Zhou Y."/>
        </authorList>
    </citation>
    <scope>NUCLEOTIDE SEQUENCE</scope>
    <source>
        <strain evidence="11">CGMCC 1.12777</strain>
    </source>
</reference>
<comment type="caution">
    <text evidence="11">The sequence shown here is derived from an EMBL/GenBank/DDBJ whole genome shotgun (WGS) entry which is preliminary data.</text>
</comment>
<evidence type="ECO:0000256" key="1">
    <source>
        <dbReference type="ARBA" id="ARBA00004651"/>
    </source>
</evidence>
<evidence type="ECO:0000256" key="4">
    <source>
        <dbReference type="ARBA" id="ARBA00022538"/>
    </source>
</evidence>
<evidence type="ECO:0000256" key="3">
    <source>
        <dbReference type="ARBA" id="ARBA00022475"/>
    </source>
</evidence>
<dbReference type="EMBL" id="BMFV01000041">
    <property type="protein sequence ID" value="GGH87685.1"/>
    <property type="molecule type" value="Genomic_DNA"/>
</dbReference>
<reference evidence="11" key="1">
    <citation type="journal article" date="2014" name="Int. J. Syst. Evol. Microbiol.">
        <title>Complete genome sequence of Corynebacterium casei LMG S-19264T (=DSM 44701T), isolated from a smear-ripened cheese.</title>
        <authorList>
            <consortium name="US DOE Joint Genome Institute (JGI-PGF)"/>
            <person name="Walter F."/>
            <person name="Albersmeier A."/>
            <person name="Kalinowski J."/>
            <person name="Ruckert C."/>
        </authorList>
    </citation>
    <scope>NUCLEOTIDE SEQUENCE</scope>
    <source>
        <strain evidence="11">CGMCC 1.12777</strain>
    </source>
</reference>
<keyword evidence="8" id="KW-0406">Ion transport</keyword>
<feature type="transmembrane region" description="Helical" evidence="10">
    <location>
        <begin position="232"/>
        <end position="251"/>
    </location>
</feature>
<keyword evidence="12" id="KW-1185">Reference proteome</keyword>
<sequence>MKNKNWLSRRVIHLNPAQILMLGFMILIIIGGFLFKLPIATHGGISWINAFFTSTSATTVTGLSVISTGTNFTLFGQIIILFLMQIGGVGFMSVGVLIILTLGKRIGLKQRLVIKEALNQTSVGGVIRLVKKILLLSAVIETIGVIFLMLRWVPDMGFWKGIYYSIFYVVAAYNNAGFSLWPNSLSRYASDPVVNIVIPLLFIIGGIGFTVLTDIWNSKDFKSLTLHSKLTIVGTIGLTIFGMLMVLILEFNNTKTLGHLNFTEKLWASFFQGATPRSAGFNTLNYNDMNETTLLLTIFLMFIGAGSASAGGGIKVTTFFIILISVVGFITGRENPVVFGRWIKKESLSKAMAIFVLSQTFIFIGVCALMLTEQAKFLPTLFEVVSAFSTSGLSMGLTPHLSAIGKVILIFIMYTGLVGPLTLFFSLSQPKKSKIRYPSEDIMTG</sequence>
<evidence type="ECO:0000256" key="6">
    <source>
        <dbReference type="ARBA" id="ARBA00022958"/>
    </source>
</evidence>
<accession>A0A8J3A0R7</accession>
<dbReference type="Pfam" id="PF02386">
    <property type="entry name" value="TrkH"/>
    <property type="match status" value="1"/>
</dbReference>
<dbReference type="PANTHER" id="PTHR32024">
    <property type="entry name" value="TRK SYSTEM POTASSIUM UPTAKE PROTEIN TRKG-RELATED"/>
    <property type="match status" value="1"/>
</dbReference>
<protein>
    <submittedName>
        <fullName evidence="11">Ktr system potassium transporter B</fullName>
    </submittedName>
</protein>
<dbReference type="Proteomes" id="UP000656813">
    <property type="component" value="Unassembled WGS sequence"/>
</dbReference>
<keyword evidence="6" id="KW-0630">Potassium</keyword>
<proteinExistence type="predicted"/>
<keyword evidence="3" id="KW-1003">Cell membrane</keyword>
<feature type="transmembrane region" description="Helical" evidence="10">
    <location>
        <begin position="352"/>
        <end position="371"/>
    </location>
</feature>
<feature type="transmembrane region" description="Helical" evidence="10">
    <location>
        <begin position="12"/>
        <end position="35"/>
    </location>
</feature>
<evidence type="ECO:0000256" key="2">
    <source>
        <dbReference type="ARBA" id="ARBA00022448"/>
    </source>
</evidence>
<evidence type="ECO:0000313" key="11">
    <source>
        <dbReference type="EMBL" id="GGH87685.1"/>
    </source>
</evidence>
<dbReference type="RefSeq" id="WP_239541439.1">
    <property type="nucleotide sequence ID" value="NZ_BMFV01000041.1"/>
</dbReference>
<dbReference type="InterPro" id="IPR004772">
    <property type="entry name" value="TrkH"/>
</dbReference>
<dbReference type="NCBIfam" id="TIGR00933">
    <property type="entry name" value="2a38"/>
    <property type="match status" value="1"/>
</dbReference>